<evidence type="ECO:0008006" key="3">
    <source>
        <dbReference type="Google" id="ProtNLM"/>
    </source>
</evidence>
<dbReference type="EMBL" id="MT144871">
    <property type="protein sequence ID" value="QJI00716.1"/>
    <property type="molecule type" value="Genomic_DNA"/>
</dbReference>
<protein>
    <recommendedName>
        <fullName evidence="3">ATPase domain containing protein</fullName>
    </recommendedName>
</protein>
<dbReference type="AlphaFoldDB" id="A0A6H1ZRA7"/>
<dbReference type="EMBL" id="MT144197">
    <property type="protein sequence ID" value="QJA50463.1"/>
    <property type="molecule type" value="Genomic_DNA"/>
</dbReference>
<gene>
    <name evidence="1" type="ORF">TM448A01781_0006</name>
    <name evidence="2" type="ORF">TM448B02092_0012</name>
</gene>
<name>A0A6H1ZRA7_9ZZZZ</name>
<evidence type="ECO:0000313" key="1">
    <source>
        <dbReference type="EMBL" id="QJA50463.1"/>
    </source>
</evidence>
<accession>A0A6H1ZRA7</accession>
<organism evidence="1">
    <name type="scientific">viral metagenome</name>
    <dbReference type="NCBI Taxonomy" id="1070528"/>
    <lineage>
        <taxon>unclassified sequences</taxon>
        <taxon>metagenomes</taxon>
        <taxon>organismal metagenomes</taxon>
    </lineage>
</organism>
<dbReference type="InterPro" id="IPR027417">
    <property type="entry name" value="P-loop_NTPase"/>
</dbReference>
<reference evidence="1" key="1">
    <citation type="submission" date="2020-03" db="EMBL/GenBank/DDBJ databases">
        <title>The deep terrestrial virosphere.</title>
        <authorList>
            <person name="Holmfeldt K."/>
            <person name="Nilsson E."/>
            <person name="Simone D."/>
            <person name="Lopez-Fernandez M."/>
            <person name="Wu X."/>
            <person name="de Brujin I."/>
            <person name="Lundin D."/>
            <person name="Andersson A."/>
            <person name="Bertilsson S."/>
            <person name="Dopson M."/>
        </authorList>
    </citation>
    <scope>NUCLEOTIDE SEQUENCE</scope>
    <source>
        <strain evidence="1">TM448A01781</strain>
        <strain evidence="2">TM448B02092</strain>
    </source>
</reference>
<evidence type="ECO:0000313" key="2">
    <source>
        <dbReference type="EMBL" id="QJI00716.1"/>
    </source>
</evidence>
<proteinExistence type="predicted"/>
<sequence length="245" mass="28261">MKNLTDYFLGKLFPDLEQILYTPETSYSTNNIIHRNVVIYGKPGSGKTEAIRACVEKAVEKYGREKVNSSLARNGELGLLLESGMDDKPVQILFADNVTLVKPKKVDIQNFFKIRHYYRMLTGNNNALLVTFLAAHRFHGMDISLRTDFDLLLARSSPTNPWDNNIIKRFIGEEGISLMEVLEEERETRRKLYRFSMFYSKRKKGLLELPLARKNYLQELDEYHLPEAVLKSSLFEGNVSSRGML</sequence>
<dbReference type="SUPFAM" id="SSF52540">
    <property type="entry name" value="P-loop containing nucleoside triphosphate hydrolases"/>
    <property type="match status" value="1"/>
</dbReference>